<dbReference type="InterPro" id="IPR025592">
    <property type="entry name" value="DUF4347"/>
</dbReference>
<dbReference type="EMBL" id="CP003154">
    <property type="protein sequence ID" value="AFL74049.1"/>
    <property type="molecule type" value="Genomic_DNA"/>
</dbReference>
<proteinExistence type="predicted"/>
<protein>
    <recommendedName>
        <fullName evidence="1">DUF4347 domain-containing protein</fullName>
    </recommendedName>
</protein>
<evidence type="ECO:0000259" key="1">
    <source>
        <dbReference type="Pfam" id="PF14252"/>
    </source>
</evidence>
<gene>
    <name evidence="2" type="ordered locus">Thivi_2096</name>
</gene>
<accession>I3YAN1</accession>
<name>I3YAN1_THIV6</name>
<reference evidence="2 3" key="1">
    <citation type="submission" date="2012-06" db="EMBL/GenBank/DDBJ databases">
        <title>Complete sequence of Thiocystis violascens DSM 198.</title>
        <authorList>
            <consortium name="US DOE Joint Genome Institute"/>
            <person name="Lucas S."/>
            <person name="Han J."/>
            <person name="Lapidus A."/>
            <person name="Cheng J.-F."/>
            <person name="Goodwin L."/>
            <person name="Pitluck S."/>
            <person name="Peters L."/>
            <person name="Ovchinnikova G."/>
            <person name="Teshima H."/>
            <person name="Detter J.C."/>
            <person name="Han C."/>
            <person name="Tapia R."/>
            <person name="Land M."/>
            <person name="Hauser L."/>
            <person name="Kyrpides N."/>
            <person name="Ivanova N."/>
            <person name="Pagani I."/>
            <person name="Vogl K."/>
            <person name="Liu Z."/>
            <person name="Frigaard N.-U."/>
            <person name="Bryant D."/>
            <person name="Woyke T."/>
        </authorList>
    </citation>
    <scope>NUCLEOTIDE SEQUENCE [LARGE SCALE GENOMIC DNA]</scope>
    <source>
        <strain evidence="3">ATCC 17096 / DSM 198 / 6111</strain>
    </source>
</reference>
<evidence type="ECO:0000313" key="2">
    <source>
        <dbReference type="EMBL" id="AFL74049.1"/>
    </source>
</evidence>
<dbReference type="Proteomes" id="UP000006062">
    <property type="component" value="Chromosome"/>
</dbReference>
<dbReference type="OrthoDB" id="5772876at2"/>
<dbReference type="RefSeq" id="WP_014778503.1">
    <property type="nucleotide sequence ID" value="NC_018012.1"/>
</dbReference>
<dbReference type="AlphaFoldDB" id="I3YAN1"/>
<dbReference type="Pfam" id="PF14252">
    <property type="entry name" value="DUF4347"/>
    <property type="match status" value="1"/>
</dbReference>
<organism evidence="2 3">
    <name type="scientific">Thiocystis violascens (strain ATCC 17096 / DSM 198 / 6111)</name>
    <name type="common">Chromatium violascens</name>
    <dbReference type="NCBI Taxonomy" id="765911"/>
    <lineage>
        <taxon>Bacteria</taxon>
        <taxon>Pseudomonadati</taxon>
        <taxon>Pseudomonadota</taxon>
        <taxon>Gammaproteobacteria</taxon>
        <taxon>Chromatiales</taxon>
        <taxon>Chromatiaceae</taxon>
        <taxon>Thiocystis</taxon>
    </lineage>
</organism>
<evidence type="ECO:0000313" key="3">
    <source>
        <dbReference type="Proteomes" id="UP000006062"/>
    </source>
</evidence>
<dbReference type="HOGENOM" id="CLU_1065341_0_0_6"/>
<feature type="domain" description="DUF4347" evidence="1">
    <location>
        <begin position="36"/>
        <end position="186"/>
    </location>
</feature>
<dbReference type="STRING" id="765911.Thivi_2096"/>
<dbReference type="KEGG" id="tvi:Thivi_2096"/>
<keyword evidence="3" id="KW-1185">Reference proteome</keyword>
<sequence length="261" mass="26992">MTAARLPSDSVSTTLNSAYQVLREADPSQNSGRREVVFIDTSLVDWEVLAKGVRLGVEVVLLDGSQDGLAQMAAWAEGKSGYDAIHLLSHGAVGQVRLGTATLDNAALSARAAELTALGAALTEAGDVLLYGCNVAAGQAGVDFVQKLARATGADVAASEDATGAANKGGDWFLESATGLIGQPSIEEKEYDGVLPATTLSAGDIAVVGMNADSGTYAQYWAFVPLVNIGSGTVIHFTDVGIDTNGAFITVNATEYHLTWR</sequence>
<dbReference type="eggNOG" id="COG2931">
    <property type="taxonomic scope" value="Bacteria"/>
</dbReference>